<sequence>MSMPLAHYLKDFSAPSGTPSGVIGGDFASLDDAGFNTDFPRMSEPEPEPIDLEAERREAYAQGHEAASTELGERHAAELLALRAAHEEAMAALEARLMGETAKRLAEGLERTTAELALAISEHAAEALSPFLSQEVAAKAVADLADLLRAAIADGEAGTVTVKGPRALFDLLLAHMPEQQGRLRHVEDQDLDLSAEIDGTVLVTRISAFAASLKKVLG</sequence>
<reference evidence="3" key="1">
    <citation type="submission" date="2018-07" db="EMBL/GenBank/DDBJ databases">
        <authorList>
            <person name="Peiro R."/>
            <person name="Begona"/>
            <person name="Cbmso G."/>
            <person name="Lopez M."/>
            <person name="Gonzalez S."/>
        </authorList>
    </citation>
    <scope>NUCLEOTIDE SEQUENCE [LARGE SCALE GENOMIC DNA]</scope>
</reference>
<organism evidence="2 3">
    <name type="scientific">Ciceribacter selenitireducens ATCC BAA-1503</name>
    <dbReference type="NCBI Taxonomy" id="1336235"/>
    <lineage>
        <taxon>Bacteria</taxon>
        <taxon>Pseudomonadati</taxon>
        <taxon>Pseudomonadota</taxon>
        <taxon>Alphaproteobacteria</taxon>
        <taxon>Hyphomicrobiales</taxon>
        <taxon>Rhizobiaceae</taxon>
        <taxon>Ciceribacter</taxon>
    </lineage>
</organism>
<name>A0A376AC97_9HYPH</name>
<accession>A0A376AC97</accession>
<keyword evidence="3" id="KW-1185">Reference proteome</keyword>
<dbReference type="RefSeq" id="WP_115669014.1">
    <property type="nucleotide sequence ID" value="NZ_UEYP01000001.1"/>
</dbReference>
<evidence type="ECO:0000313" key="2">
    <source>
        <dbReference type="EMBL" id="SSC65358.1"/>
    </source>
</evidence>
<dbReference type="OrthoDB" id="8276977at2"/>
<evidence type="ECO:0000313" key="3">
    <source>
        <dbReference type="Proteomes" id="UP000254764"/>
    </source>
</evidence>
<proteinExistence type="predicted"/>
<protein>
    <submittedName>
        <fullName evidence="2">Uncharacterized protein</fullName>
    </submittedName>
</protein>
<dbReference type="Proteomes" id="UP000254764">
    <property type="component" value="Unassembled WGS sequence"/>
</dbReference>
<dbReference type="AlphaFoldDB" id="A0A376AC97"/>
<evidence type="ECO:0000256" key="1">
    <source>
        <dbReference type="SAM" id="Coils"/>
    </source>
</evidence>
<gene>
    <name evidence="2" type="ORF">RHIZ70_1066</name>
</gene>
<dbReference type="EMBL" id="UEYP01000001">
    <property type="protein sequence ID" value="SSC65358.1"/>
    <property type="molecule type" value="Genomic_DNA"/>
</dbReference>
<keyword evidence="1" id="KW-0175">Coiled coil</keyword>
<feature type="coiled-coil region" evidence="1">
    <location>
        <begin position="76"/>
        <end position="103"/>
    </location>
</feature>